<evidence type="ECO:0000313" key="2">
    <source>
        <dbReference type="EMBL" id="KAK3601763.1"/>
    </source>
</evidence>
<reference evidence="2" key="3">
    <citation type="submission" date="2023-05" db="EMBL/GenBank/DDBJ databases">
        <authorList>
            <person name="Smith C.H."/>
        </authorList>
    </citation>
    <scope>NUCLEOTIDE SEQUENCE</scope>
    <source>
        <strain evidence="2">CHS0354</strain>
        <tissue evidence="2">Mantle</tissue>
    </source>
</reference>
<gene>
    <name evidence="2" type="ORF">CHS0354_016126</name>
</gene>
<accession>A0AAE0T230</accession>
<reference evidence="2" key="2">
    <citation type="journal article" date="2021" name="Genome Biol. Evol.">
        <title>Developing a high-quality reference genome for a parasitic bivalve with doubly uniparental inheritance (Bivalvia: Unionida).</title>
        <authorList>
            <person name="Smith C.H."/>
        </authorList>
    </citation>
    <scope>NUCLEOTIDE SEQUENCE</scope>
    <source>
        <strain evidence="2">CHS0354</strain>
        <tissue evidence="2">Mantle</tissue>
    </source>
</reference>
<protein>
    <submittedName>
        <fullName evidence="2">Uncharacterized protein</fullName>
    </submittedName>
</protein>
<dbReference type="AlphaFoldDB" id="A0AAE0T230"/>
<organism evidence="2 3">
    <name type="scientific">Potamilus streckersoni</name>
    <dbReference type="NCBI Taxonomy" id="2493646"/>
    <lineage>
        <taxon>Eukaryota</taxon>
        <taxon>Metazoa</taxon>
        <taxon>Spiralia</taxon>
        <taxon>Lophotrochozoa</taxon>
        <taxon>Mollusca</taxon>
        <taxon>Bivalvia</taxon>
        <taxon>Autobranchia</taxon>
        <taxon>Heteroconchia</taxon>
        <taxon>Palaeoheterodonta</taxon>
        <taxon>Unionida</taxon>
        <taxon>Unionoidea</taxon>
        <taxon>Unionidae</taxon>
        <taxon>Ambleminae</taxon>
        <taxon>Lampsilini</taxon>
        <taxon>Potamilus</taxon>
    </lineage>
</organism>
<dbReference type="EMBL" id="JAEAOA010001004">
    <property type="protein sequence ID" value="KAK3601763.1"/>
    <property type="molecule type" value="Genomic_DNA"/>
</dbReference>
<dbReference type="Proteomes" id="UP001195483">
    <property type="component" value="Unassembled WGS sequence"/>
</dbReference>
<keyword evidence="1" id="KW-1133">Transmembrane helix</keyword>
<keyword evidence="1" id="KW-0472">Membrane</keyword>
<keyword evidence="3" id="KW-1185">Reference proteome</keyword>
<keyword evidence="1" id="KW-0812">Transmembrane</keyword>
<evidence type="ECO:0000313" key="3">
    <source>
        <dbReference type="Proteomes" id="UP001195483"/>
    </source>
</evidence>
<feature type="transmembrane region" description="Helical" evidence="1">
    <location>
        <begin position="12"/>
        <end position="31"/>
    </location>
</feature>
<reference evidence="2" key="1">
    <citation type="journal article" date="2021" name="Genome Biol. Evol.">
        <title>A High-Quality Reference Genome for a Parasitic Bivalve with Doubly Uniparental Inheritance (Bivalvia: Unionida).</title>
        <authorList>
            <person name="Smith C.H."/>
        </authorList>
    </citation>
    <scope>NUCLEOTIDE SEQUENCE</scope>
    <source>
        <strain evidence="2">CHS0354</strain>
    </source>
</reference>
<comment type="caution">
    <text evidence="2">The sequence shown here is derived from an EMBL/GenBank/DDBJ whole genome shotgun (WGS) entry which is preliminary data.</text>
</comment>
<name>A0AAE0T230_9BIVA</name>
<evidence type="ECO:0000256" key="1">
    <source>
        <dbReference type="SAM" id="Phobius"/>
    </source>
</evidence>
<sequence>MTENRDTTAKLIAGAATGGGALLMFILAVCISQWKQKSARKENEKTGHASDVELHTAANGNHIALDSLIHIHSSENCIT</sequence>
<proteinExistence type="predicted"/>